<dbReference type="AlphaFoldDB" id="A0A9P0W0H3"/>
<comment type="caution">
    <text evidence="1">The sequence shown here is derived from an EMBL/GenBank/DDBJ whole genome shotgun (WGS) entry which is preliminary data.</text>
</comment>
<evidence type="ECO:0000313" key="1">
    <source>
        <dbReference type="EMBL" id="CAH2355040.1"/>
    </source>
</evidence>
<organism evidence="1 2">
    <name type="scientific">[Candida] railenensis</name>
    <dbReference type="NCBI Taxonomy" id="45579"/>
    <lineage>
        <taxon>Eukaryota</taxon>
        <taxon>Fungi</taxon>
        <taxon>Dikarya</taxon>
        <taxon>Ascomycota</taxon>
        <taxon>Saccharomycotina</taxon>
        <taxon>Pichiomycetes</taxon>
        <taxon>Debaryomycetaceae</taxon>
        <taxon>Kurtzmaniella</taxon>
    </lineage>
</organism>
<protein>
    <submittedName>
        <fullName evidence="1">Uncharacterized protein</fullName>
    </submittedName>
</protein>
<reference evidence="1" key="1">
    <citation type="submission" date="2022-03" db="EMBL/GenBank/DDBJ databases">
        <authorList>
            <person name="Legras J.-L."/>
            <person name="Devillers H."/>
            <person name="Grondin C."/>
        </authorList>
    </citation>
    <scope>NUCLEOTIDE SEQUENCE</scope>
    <source>
        <strain evidence="1">CLIB 1423</strain>
    </source>
</reference>
<evidence type="ECO:0000313" key="2">
    <source>
        <dbReference type="Proteomes" id="UP000837801"/>
    </source>
</evidence>
<proteinExistence type="predicted"/>
<dbReference type="Proteomes" id="UP000837801">
    <property type="component" value="Unassembled WGS sequence"/>
</dbReference>
<accession>A0A9P0W0H3</accession>
<sequence length="113" mass="12946">MAIPNGQYKLTSKSKPEEGRRGNHVGSALCIRCVNQSQFLFSIMVVLYNSLIFNVPKEFMTGSHFHSHNLFLSLFINHPTLSHPNKQYILLSFKKFISRILAAFGPRFSKINF</sequence>
<gene>
    <name evidence="1" type="ORF">CLIB1423_21S00474</name>
</gene>
<dbReference type="EMBL" id="CAKXYY010000021">
    <property type="protein sequence ID" value="CAH2355040.1"/>
    <property type="molecule type" value="Genomic_DNA"/>
</dbReference>
<keyword evidence="2" id="KW-1185">Reference proteome</keyword>
<name>A0A9P0W0H3_9ASCO</name>